<organism evidence="3 4">
    <name type="scientific">Penaeus vannamei</name>
    <name type="common">Whiteleg shrimp</name>
    <name type="synonym">Litopenaeus vannamei</name>
    <dbReference type="NCBI Taxonomy" id="6689"/>
    <lineage>
        <taxon>Eukaryota</taxon>
        <taxon>Metazoa</taxon>
        <taxon>Ecdysozoa</taxon>
        <taxon>Arthropoda</taxon>
        <taxon>Crustacea</taxon>
        <taxon>Multicrustacea</taxon>
        <taxon>Malacostraca</taxon>
        <taxon>Eumalacostraca</taxon>
        <taxon>Eucarida</taxon>
        <taxon>Decapoda</taxon>
        <taxon>Dendrobranchiata</taxon>
        <taxon>Penaeoidea</taxon>
        <taxon>Penaeidae</taxon>
        <taxon>Penaeus</taxon>
    </lineage>
</organism>
<sequence>MAQDDGSEPGLFARVWAAARTPFPYRYSRLLLFLFPVPTLLALSFSSSPSPFFSSSSLPFSILLLLYLLLAIARATPPASPISVFSTSPPPLLSPFPPLLWLVLRLLPLPYRYSRPLLLLFSPLFLLSTLSSSSLPFSSSFRSSYASFLSHIGILDLSSSSSLPFSSSPPSPPLLSSPLPPLHLLLFSPSPPLLLLFSPFLFLLSSLARPTPPSSDLSSSSLSPFLSPLFFLPFARPTPPSSVPSACSSRPVRAISASDFRHQHAMNLITGTFSCLLPRGFQTFLAVLGQLQKSDTSTRKLFSAERVHNPKGDAHSLPPETERRSESPGRNRAWNQNLKDWFVRMKSRNYTPPPRSTCGSTGSHRQERLKQNTEMTNRQ</sequence>
<keyword evidence="4" id="KW-1185">Reference proteome</keyword>
<keyword evidence="2" id="KW-1133">Transmembrane helix</keyword>
<feature type="transmembrane region" description="Helical" evidence="2">
    <location>
        <begin position="92"/>
        <end position="111"/>
    </location>
</feature>
<dbReference type="EMBL" id="QCYY01002905">
    <property type="protein sequence ID" value="ROT66671.1"/>
    <property type="molecule type" value="Genomic_DNA"/>
</dbReference>
<feature type="transmembrane region" description="Helical" evidence="2">
    <location>
        <begin position="185"/>
        <end position="204"/>
    </location>
</feature>
<feature type="transmembrane region" description="Helical" evidence="2">
    <location>
        <begin position="52"/>
        <end position="72"/>
    </location>
</feature>
<keyword evidence="2" id="KW-0812">Transmembrane</keyword>
<feature type="transmembrane region" description="Helical" evidence="2">
    <location>
        <begin position="117"/>
        <end position="138"/>
    </location>
</feature>
<evidence type="ECO:0000256" key="1">
    <source>
        <dbReference type="SAM" id="MobiDB-lite"/>
    </source>
</evidence>
<feature type="region of interest" description="Disordered" evidence="1">
    <location>
        <begin position="303"/>
        <end position="379"/>
    </location>
</feature>
<feature type="compositionally biased region" description="Basic and acidic residues" evidence="1">
    <location>
        <begin position="303"/>
        <end position="329"/>
    </location>
</feature>
<evidence type="ECO:0000313" key="4">
    <source>
        <dbReference type="Proteomes" id="UP000283509"/>
    </source>
</evidence>
<dbReference type="Proteomes" id="UP000283509">
    <property type="component" value="Unassembled WGS sequence"/>
</dbReference>
<accession>A0A3R7SM47</accession>
<dbReference type="AlphaFoldDB" id="A0A3R7SM47"/>
<comment type="caution">
    <text evidence="3">The sequence shown here is derived from an EMBL/GenBank/DDBJ whole genome shotgun (WGS) entry which is preliminary data.</text>
</comment>
<evidence type="ECO:0000313" key="3">
    <source>
        <dbReference type="EMBL" id="ROT66671.1"/>
    </source>
</evidence>
<reference evidence="3 4" key="1">
    <citation type="submission" date="2018-04" db="EMBL/GenBank/DDBJ databases">
        <authorList>
            <person name="Zhang X."/>
            <person name="Yuan J."/>
            <person name="Li F."/>
            <person name="Xiang J."/>
        </authorList>
    </citation>
    <scope>NUCLEOTIDE SEQUENCE [LARGE SCALE GENOMIC DNA]</scope>
    <source>
        <tissue evidence="3">Muscle</tissue>
    </source>
</reference>
<proteinExistence type="predicted"/>
<name>A0A3R7SM47_PENVA</name>
<feature type="transmembrane region" description="Helical" evidence="2">
    <location>
        <begin position="30"/>
        <end position="46"/>
    </location>
</feature>
<keyword evidence="2" id="KW-0472">Membrane</keyword>
<reference evidence="3 4" key="2">
    <citation type="submission" date="2019-01" db="EMBL/GenBank/DDBJ databases">
        <title>The decoding of complex shrimp genome reveals the adaptation for benthos swimmer, frequently molting mechanism and breeding impact on genome.</title>
        <authorList>
            <person name="Sun Y."/>
            <person name="Gao Y."/>
            <person name="Yu Y."/>
        </authorList>
    </citation>
    <scope>NUCLEOTIDE SEQUENCE [LARGE SCALE GENOMIC DNA]</scope>
    <source>
        <tissue evidence="3">Muscle</tissue>
    </source>
</reference>
<protein>
    <submittedName>
        <fullName evidence="3">Uncharacterized protein</fullName>
    </submittedName>
</protein>
<gene>
    <name evidence="3" type="ORF">C7M84_015290</name>
</gene>
<evidence type="ECO:0000256" key="2">
    <source>
        <dbReference type="SAM" id="Phobius"/>
    </source>
</evidence>